<feature type="domain" description="Prolyl 3,4-dihydroxylase TPA1/OFD1 N-terminal" evidence="4">
    <location>
        <begin position="114"/>
        <end position="161"/>
    </location>
</feature>
<sequence length="316" mass="36981">MVASRPYDNIFVWCNLISDSYVNNRKLNSIYRFRPDFDEEGIVEDIETELQEFLYWNRKENDLYSLYQTKDFKSLSPVEHPALISFRQFMCGKVHEWLKEISGIDLLPQVDINGSCYSFTDGLLPHSDQISTRHFAFVYYVTPFIWKQSYGGYLNLYNANGISIIFTIFFQLIIFYALIIYCSLSLSRVQKGCYSVVGDEDVEQSIRDGYALDIHLFICDSSWIEDSGGDIIYVGKDEEEEARIYLYFIHSKFSPDNLFLIRICPEPNCFAVVLREPEVFSFLKYVNSKAKGDFYLFTLTYYHVKMDDSDDGENED</sequence>
<dbReference type="GO" id="GO:0005506">
    <property type="term" value="F:iron ion binding"/>
    <property type="evidence" value="ECO:0007669"/>
    <property type="project" value="InterPro"/>
</dbReference>
<evidence type="ECO:0000256" key="2">
    <source>
        <dbReference type="SAM" id="Phobius"/>
    </source>
</evidence>
<dbReference type="Proteomes" id="UP000095283">
    <property type="component" value="Unplaced"/>
</dbReference>
<dbReference type="GO" id="GO:0031543">
    <property type="term" value="F:peptidyl-proline dioxygenase activity"/>
    <property type="evidence" value="ECO:0007669"/>
    <property type="project" value="TreeGrafter"/>
</dbReference>
<name>A0A1I7WV45_HETBA</name>
<dbReference type="WBParaSite" id="Hba_09032">
    <property type="protein sequence ID" value="Hba_09032"/>
    <property type="gene ID" value="Hba_09032"/>
</dbReference>
<evidence type="ECO:0000313" key="6">
    <source>
        <dbReference type="WBParaSite" id="Hba_09032"/>
    </source>
</evidence>
<dbReference type="InterPro" id="IPR039558">
    <property type="entry name" value="TPA1/OFD1_N"/>
</dbReference>
<accession>A0A1I7WV45</accession>
<evidence type="ECO:0000256" key="1">
    <source>
        <dbReference type="ARBA" id="ARBA00022896"/>
    </source>
</evidence>
<feature type="domain" description="Oxoglutarate/iron-dependent oxygenase C-terminal degradation" evidence="3">
    <location>
        <begin position="178"/>
        <end position="308"/>
    </location>
</feature>
<dbReference type="GO" id="GO:0006449">
    <property type="term" value="P:regulation of translational termination"/>
    <property type="evidence" value="ECO:0007669"/>
    <property type="project" value="TreeGrafter"/>
</dbReference>
<dbReference type="InterPro" id="IPR051842">
    <property type="entry name" value="uS12_prolyl_hydroxylase"/>
</dbReference>
<dbReference type="InterPro" id="IPR019601">
    <property type="entry name" value="Oxoglutarate/Fe-dep_Oase_C"/>
</dbReference>
<dbReference type="PANTHER" id="PTHR12117">
    <property type="entry name" value="HISTONE ACETYLTRANSFERASE COMPLEX"/>
    <property type="match status" value="1"/>
</dbReference>
<dbReference type="Gene3D" id="2.60.120.620">
    <property type="entry name" value="q2cbj1_9rhob like domain"/>
    <property type="match status" value="2"/>
</dbReference>
<keyword evidence="2" id="KW-0812">Transmembrane</keyword>
<keyword evidence="2" id="KW-0472">Membrane</keyword>
<dbReference type="GO" id="GO:0005737">
    <property type="term" value="C:cytoplasm"/>
    <property type="evidence" value="ECO:0007669"/>
    <property type="project" value="TreeGrafter"/>
</dbReference>
<dbReference type="GO" id="GO:0031418">
    <property type="term" value="F:L-ascorbic acid binding"/>
    <property type="evidence" value="ECO:0007669"/>
    <property type="project" value="UniProtKB-KW"/>
</dbReference>
<dbReference type="AlphaFoldDB" id="A0A1I7WV45"/>
<evidence type="ECO:0000259" key="4">
    <source>
        <dbReference type="Pfam" id="PF13661"/>
    </source>
</evidence>
<dbReference type="PANTHER" id="PTHR12117:SF0">
    <property type="entry name" value="PROLYL 3-HYDROXYLASE OGFOD1"/>
    <property type="match status" value="1"/>
</dbReference>
<organism evidence="5 6">
    <name type="scientific">Heterorhabditis bacteriophora</name>
    <name type="common">Entomopathogenic nematode worm</name>
    <dbReference type="NCBI Taxonomy" id="37862"/>
    <lineage>
        <taxon>Eukaryota</taxon>
        <taxon>Metazoa</taxon>
        <taxon>Ecdysozoa</taxon>
        <taxon>Nematoda</taxon>
        <taxon>Chromadorea</taxon>
        <taxon>Rhabditida</taxon>
        <taxon>Rhabditina</taxon>
        <taxon>Rhabditomorpha</taxon>
        <taxon>Strongyloidea</taxon>
        <taxon>Heterorhabditidae</taxon>
        <taxon>Heterorhabditis</taxon>
    </lineage>
</organism>
<dbReference type="Pfam" id="PF13661">
    <property type="entry name" value="2OG-FeII_Oxy_4"/>
    <property type="match status" value="1"/>
</dbReference>
<evidence type="ECO:0000259" key="3">
    <source>
        <dbReference type="Pfam" id="PF10637"/>
    </source>
</evidence>
<keyword evidence="1" id="KW-0847">Vitamin C</keyword>
<dbReference type="Pfam" id="PF10637">
    <property type="entry name" value="Ofd1_CTDD"/>
    <property type="match status" value="1"/>
</dbReference>
<keyword evidence="5" id="KW-1185">Reference proteome</keyword>
<keyword evidence="2" id="KW-1133">Transmembrane helix</keyword>
<feature type="transmembrane region" description="Helical" evidence="2">
    <location>
        <begin position="164"/>
        <end position="184"/>
    </location>
</feature>
<proteinExistence type="predicted"/>
<evidence type="ECO:0000313" key="5">
    <source>
        <dbReference type="Proteomes" id="UP000095283"/>
    </source>
</evidence>
<protein>
    <submittedName>
        <fullName evidence="6">Ofd1_CTDD domain-containing protein</fullName>
    </submittedName>
</protein>
<reference evidence="6" key="1">
    <citation type="submission" date="2016-11" db="UniProtKB">
        <authorList>
            <consortium name="WormBaseParasite"/>
        </authorList>
    </citation>
    <scope>IDENTIFICATION</scope>
</reference>